<dbReference type="GO" id="GO:0016020">
    <property type="term" value="C:membrane"/>
    <property type="evidence" value="ECO:0007669"/>
    <property type="project" value="TreeGrafter"/>
</dbReference>
<evidence type="ECO:0000313" key="7">
    <source>
        <dbReference type="EMBL" id="CCO19292.1"/>
    </source>
</evidence>
<feature type="active site" description="Proton acceptor" evidence="3">
    <location>
        <position position="224"/>
    </location>
</feature>
<keyword evidence="4" id="KW-0067">ATP-binding</keyword>
<dbReference type="GeneID" id="19012138"/>
<dbReference type="PANTHER" id="PTHR11782:SF83">
    <property type="entry name" value="GUANOSINE-DIPHOSPHATASE"/>
    <property type="match status" value="1"/>
</dbReference>
<dbReference type="GO" id="GO:0017110">
    <property type="term" value="F:nucleoside diphosphate phosphatase activity"/>
    <property type="evidence" value="ECO:0007669"/>
    <property type="project" value="TreeGrafter"/>
</dbReference>
<dbReference type="GO" id="GO:0005524">
    <property type="term" value="F:ATP binding"/>
    <property type="evidence" value="ECO:0007669"/>
    <property type="project" value="UniProtKB-KW"/>
</dbReference>
<reference evidence="7 8" key="1">
    <citation type="submission" date="2011-10" db="EMBL/GenBank/DDBJ databases">
        <authorList>
            <person name="Genoscope - CEA"/>
        </authorList>
    </citation>
    <scope>NUCLEOTIDE SEQUENCE [LARGE SCALE GENOMIC DNA]</scope>
    <source>
        <strain evidence="7 8">RCC 1105</strain>
    </source>
</reference>
<dbReference type="eggNOG" id="KOG1385">
    <property type="taxonomic scope" value="Eukaryota"/>
</dbReference>
<evidence type="ECO:0000256" key="6">
    <source>
        <dbReference type="SAM" id="Phobius"/>
    </source>
</evidence>
<dbReference type="Gene3D" id="3.30.420.40">
    <property type="match status" value="1"/>
</dbReference>
<name>K8EM23_9CHLO</name>
<evidence type="ECO:0000256" key="1">
    <source>
        <dbReference type="ARBA" id="ARBA00009283"/>
    </source>
</evidence>
<keyword evidence="2 5" id="KW-0378">Hydrolase</keyword>
<evidence type="ECO:0000256" key="3">
    <source>
        <dbReference type="PIRSR" id="PIRSR600407-1"/>
    </source>
</evidence>
<dbReference type="OrthoDB" id="6372431at2759"/>
<evidence type="ECO:0000313" key="8">
    <source>
        <dbReference type="Proteomes" id="UP000198341"/>
    </source>
</evidence>
<evidence type="ECO:0000256" key="2">
    <source>
        <dbReference type="ARBA" id="ARBA00022801"/>
    </source>
</evidence>
<dbReference type="PANTHER" id="PTHR11782">
    <property type="entry name" value="ADENOSINE/GUANOSINE DIPHOSPHATASE"/>
    <property type="match status" value="1"/>
</dbReference>
<dbReference type="InterPro" id="IPR000407">
    <property type="entry name" value="GDA1_CD39_NTPase"/>
</dbReference>
<dbReference type="RefSeq" id="XP_007509489.1">
    <property type="nucleotide sequence ID" value="XM_007509427.1"/>
</dbReference>
<dbReference type="AlphaFoldDB" id="K8EM23"/>
<feature type="transmembrane region" description="Helical" evidence="6">
    <location>
        <begin position="74"/>
        <end position="91"/>
    </location>
</feature>
<keyword evidence="6" id="KW-1133">Transmembrane helix</keyword>
<keyword evidence="8" id="KW-1185">Reference proteome</keyword>
<feature type="binding site" evidence="4">
    <location>
        <begin position="256"/>
        <end position="260"/>
    </location>
    <ligand>
        <name>ATP</name>
        <dbReference type="ChEBI" id="CHEBI:30616"/>
    </ligand>
</feature>
<keyword evidence="6" id="KW-0472">Membrane</keyword>
<dbReference type="Proteomes" id="UP000198341">
    <property type="component" value="Chromosome 13"/>
</dbReference>
<comment type="similarity">
    <text evidence="1 5">Belongs to the GDA1/CD39 NTPase family.</text>
</comment>
<dbReference type="PROSITE" id="PS01238">
    <property type="entry name" value="GDA1_CD39_NTPASE"/>
    <property type="match status" value="1"/>
</dbReference>
<dbReference type="Pfam" id="PF01150">
    <property type="entry name" value="GDA1_CD39"/>
    <property type="match status" value="1"/>
</dbReference>
<evidence type="ECO:0008006" key="9">
    <source>
        <dbReference type="Google" id="ProtNLM"/>
    </source>
</evidence>
<evidence type="ECO:0000256" key="5">
    <source>
        <dbReference type="RuleBase" id="RU003833"/>
    </source>
</evidence>
<dbReference type="EMBL" id="FO082266">
    <property type="protein sequence ID" value="CCO19292.1"/>
    <property type="molecule type" value="Genomic_DNA"/>
</dbReference>
<protein>
    <recommendedName>
        <fullName evidence="9">Apyrase</fullName>
    </recommendedName>
</protein>
<dbReference type="Gene3D" id="3.30.420.150">
    <property type="entry name" value="Exopolyphosphatase. Domain 2"/>
    <property type="match status" value="1"/>
</dbReference>
<organism evidence="7 8">
    <name type="scientific">Bathycoccus prasinos</name>
    <dbReference type="NCBI Taxonomy" id="41875"/>
    <lineage>
        <taxon>Eukaryota</taxon>
        <taxon>Viridiplantae</taxon>
        <taxon>Chlorophyta</taxon>
        <taxon>Mamiellophyceae</taxon>
        <taxon>Mamiellales</taxon>
        <taxon>Bathycoccaceae</taxon>
        <taxon>Bathycoccus</taxon>
    </lineage>
</organism>
<gene>
    <name evidence="7" type="ordered locus">Bathy13g01860</name>
</gene>
<evidence type="ECO:0000256" key="4">
    <source>
        <dbReference type="PIRSR" id="PIRSR600407-2"/>
    </source>
</evidence>
<dbReference type="KEGG" id="bpg:Bathy13g01860"/>
<proteinExistence type="inferred from homology"/>
<sequence length="509" mass="55738">MSTTNEGEENRHNAIELGVPISSSSFTSSSSDAMKMKNKKNPFGEEKNQSFPEMLMHFLTKTIPSLMSPFQVKLLSVAILVAFFGLFSFVMESANSNAQTYAVIIDAGSTGSRVHVFRFKRASGARVLKDEIFHAIKPGLKAYASDPLEAANTLEPLMETAMKHVPEKLRSSTPLTLRATAGLRLLPEGPEAASALLEASKVKVGEYGFRLDDEYVSILDGMYEGAYGWIAVNYLLRKLSGSVKATKTVAVADLGGGSTQIMYAIGNRDEVNRAPEGYVLPLEGYDVYTKSFKGFGIMAARAKILTQNLDAGEEGWQSHPCAAKGFRGGCTEKCYGLEPGEGYSAIGRDNGGDFEQCVDAALMAMEKDSMECEVEPCSFAGAWTTKRTTPLYGMSYFYERAQAAKAVHWPNSETKAVKITPSDYKNAGKRVCQTHVDSILKEYPDAEEDHFEYLCLDLAYIYALLTKGYGLKDKEPLYLVDKIDYKGQPVEAAWALGDAIAVMNAFLVE</sequence>
<accession>K8EM23</accession>
<keyword evidence="6" id="KW-0812">Transmembrane</keyword>
<dbReference type="GO" id="GO:0009134">
    <property type="term" value="P:nucleoside diphosphate catabolic process"/>
    <property type="evidence" value="ECO:0007669"/>
    <property type="project" value="TreeGrafter"/>
</dbReference>
<keyword evidence="4" id="KW-0547">Nucleotide-binding</keyword>